<reference evidence="2 3" key="1">
    <citation type="journal article" date="2013" name="Sci. Rep.">
        <title>Extraordinary expansion of a Sorangium cellulosum genome from an alkaline milieu.</title>
        <authorList>
            <person name="Han K."/>
            <person name="Li Z.F."/>
            <person name="Peng R."/>
            <person name="Zhu L.P."/>
            <person name="Zhou T."/>
            <person name="Wang L.G."/>
            <person name="Li S.G."/>
            <person name="Zhang X.B."/>
            <person name="Hu W."/>
            <person name="Wu Z.H."/>
            <person name="Qin N."/>
            <person name="Li Y.Z."/>
        </authorList>
    </citation>
    <scope>NUCLEOTIDE SEQUENCE [LARGE SCALE GENOMIC DNA]</scope>
    <source>
        <strain evidence="2 3">So0157-2</strain>
    </source>
</reference>
<accession>S4Y0D5</accession>
<evidence type="ECO:0000313" key="2">
    <source>
        <dbReference type="EMBL" id="AGP38224.1"/>
    </source>
</evidence>
<dbReference type="Proteomes" id="UP000014803">
    <property type="component" value="Chromosome"/>
</dbReference>
<protein>
    <submittedName>
        <fullName evidence="2">Uncharacterized protein</fullName>
    </submittedName>
</protein>
<evidence type="ECO:0000313" key="3">
    <source>
        <dbReference type="Proteomes" id="UP000014803"/>
    </source>
</evidence>
<dbReference type="AlphaFoldDB" id="S4Y0D5"/>
<dbReference type="EMBL" id="CP003969">
    <property type="protein sequence ID" value="AGP38224.1"/>
    <property type="molecule type" value="Genomic_DNA"/>
</dbReference>
<proteinExistence type="predicted"/>
<sequence>MLAKPMRLVITASASSRVIRGSRTMLTTASTRRWLPWPGLADLQEPASLGRAIDLGNERAQQARLVLGAMAALASTCDRWRTSASSGTTSRHRSKPRPWQDF</sequence>
<dbReference type="HOGENOM" id="CLU_2275621_0_0_7"/>
<evidence type="ECO:0000256" key="1">
    <source>
        <dbReference type="SAM" id="MobiDB-lite"/>
    </source>
</evidence>
<feature type="region of interest" description="Disordered" evidence="1">
    <location>
        <begin position="79"/>
        <end position="102"/>
    </location>
</feature>
<organism evidence="2 3">
    <name type="scientific">Sorangium cellulosum So0157-2</name>
    <dbReference type="NCBI Taxonomy" id="1254432"/>
    <lineage>
        <taxon>Bacteria</taxon>
        <taxon>Pseudomonadati</taxon>
        <taxon>Myxococcota</taxon>
        <taxon>Polyangia</taxon>
        <taxon>Polyangiales</taxon>
        <taxon>Polyangiaceae</taxon>
        <taxon>Sorangium</taxon>
    </lineage>
</organism>
<dbReference type="KEGG" id="scu:SCE1572_29350"/>
<dbReference type="RefSeq" id="WP_020737779.1">
    <property type="nucleotide sequence ID" value="NC_021658.1"/>
</dbReference>
<name>S4Y0D5_SORCE</name>
<gene>
    <name evidence="2" type="ORF">SCE1572_29350</name>
</gene>